<dbReference type="Proteomes" id="UP000811609">
    <property type="component" value="Chromosome 5"/>
</dbReference>
<dbReference type="AlphaFoldDB" id="A0A8T1QK07"/>
<gene>
    <name evidence="1" type="ORF">CIPAW_05G165100</name>
</gene>
<comment type="caution">
    <text evidence="1">The sequence shown here is derived from an EMBL/GenBank/DDBJ whole genome shotgun (WGS) entry which is preliminary data.</text>
</comment>
<reference evidence="1" key="1">
    <citation type="submission" date="2020-12" db="EMBL/GenBank/DDBJ databases">
        <title>WGS assembly of Carya illinoinensis cv. Pawnee.</title>
        <authorList>
            <person name="Platts A."/>
            <person name="Shu S."/>
            <person name="Wright S."/>
            <person name="Barry K."/>
            <person name="Edger P."/>
            <person name="Pires J.C."/>
            <person name="Schmutz J."/>
        </authorList>
    </citation>
    <scope>NUCLEOTIDE SEQUENCE</scope>
    <source>
        <tissue evidence="1">Leaf</tissue>
    </source>
</reference>
<accession>A0A8T1QK07</accession>
<keyword evidence="2" id="KW-1185">Reference proteome</keyword>
<evidence type="ECO:0000313" key="1">
    <source>
        <dbReference type="EMBL" id="KAG6654715.1"/>
    </source>
</evidence>
<protein>
    <submittedName>
        <fullName evidence="1">Uncharacterized protein</fullName>
    </submittedName>
</protein>
<proteinExistence type="predicted"/>
<sequence>MQFNCTLHHTVALVHLHIRYKTHCSSLSFQMARIHYTNRKAIYENEIVITITTSKSDMHIIRGCMTSERKRMDPWSPLHQAIILHPLPNIIKIYKKKSPPIIKDEEEEKVETNEEE</sequence>
<evidence type="ECO:0000313" key="2">
    <source>
        <dbReference type="Proteomes" id="UP000811609"/>
    </source>
</evidence>
<dbReference type="EMBL" id="CM031813">
    <property type="protein sequence ID" value="KAG6654715.1"/>
    <property type="molecule type" value="Genomic_DNA"/>
</dbReference>
<name>A0A8T1QK07_CARIL</name>
<organism evidence="1 2">
    <name type="scientific">Carya illinoinensis</name>
    <name type="common">Pecan</name>
    <dbReference type="NCBI Taxonomy" id="32201"/>
    <lineage>
        <taxon>Eukaryota</taxon>
        <taxon>Viridiplantae</taxon>
        <taxon>Streptophyta</taxon>
        <taxon>Embryophyta</taxon>
        <taxon>Tracheophyta</taxon>
        <taxon>Spermatophyta</taxon>
        <taxon>Magnoliopsida</taxon>
        <taxon>eudicotyledons</taxon>
        <taxon>Gunneridae</taxon>
        <taxon>Pentapetalae</taxon>
        <taxon>rosids</taxon>
        <taxon>fabids</taxon>
        <taxon>Fagales</taxon>
        <taxon>Juglandaceae</taxon>
        <taxon>Carya</taxon>
    </lineage>
</organism>